<dbReference type="InterPro" id="IPR038289">
    <property type="entry name" value="DVA-1_sf"/>
</dbReference>
<dbReference type="InterPro" id="IPR032487">
    <property type="entry name" value="ABA-1_nematode"/>
</dbReference>
<protein>
    <recommendedName>
        <fullName evidence="4">Polyprotein allergen nematode domain-containing protein</fullName>
    </recommendedName>
</protein>
<dbReference type="Pfam" id="PF16469">
    <property type="entry name" value="NPA"/>
    <property type="match status" value="3"/>
</dbReference>
<dbReference type="Gene3D" id="1.10.533.30">
    <property type="entry name" value="Nematode polyprotein allergen ABA-1"/>
    <property type="match status" value="3"/>
</dbReference>
<reference evidence="5" key="2">
    <citation type="submission" date="2022-06" db="UniProtKB">
        <authorList>
            <consortium name="EnsemblMetazoa"/>
        </authorList>
    </citation>
    <scope>IDENTIFICATION</scope>
    <source>
        <strain evidence="5">PS312</strain>
    </source>
</reference>
<dbReference type="Proteomes" id="UP000005239">
    <property type="component" value="Unassembled WGS sequence"/>
</dbReference>
<dbReference type="EnsemblMetazoa" id="PPA46939.1">
    <property type="protein sequence ID" value="PPA46939.1"/>
    <property type="gene ID" value="WBGene00304718"/>
</dbReference>
<evidence type="ECO:0000313" key="5">
    <source>
        <dbReference type="EnsemblMetazoa" id="PPA46939.1"/>
    </source>
</evidence>
<feature type="signal peptide" evidence="3">
    <location>
        <begin position="1"/>
        <end position="21"/>
    </location>
</feature>
<evidence type="ECO:0000256" key="3">
    <source>
        <dbReference type="SAM" id="SignalP"/>
    </source>
</evidence>
<evidence type="ECO:0000256" key="2">
    <source>
        <dbReference type="SAM" id="MobiDB-lite"/>
    </source>
</evidence>
<proteinExistence type="predicted"/>
<accession>A0A8R1ZC27</accession>
<sequence>SHPRITMRRLILLSLVALAAARYVDKVREKREIEHHEWLTDSQKSELKALKESSDAATLKKRTMELYDLLPADEKAKWNAKYKDMCVAWIKEVATEEETANYKKWKAEGKMEEITSQYNKLKERLTEAKRKDVELWETDCWNLWKDEFPAAASRGRRAIMDLAEDKLAFLGADKIAELKALKESGASDDVIRDKVVTWTLEHWKSKDKNVSTGDFVKKCYAWIKDVTQAEEYAAFEKLHHTDHEACRVKVREFLARLPADKQADVEKSLPLCDAIWYKQHQEEHGAHAGHGDHDHHAHKHHGKRHLNTEHIDKFMTWLSPEQKEEIHNLEKSGESYETLLAKMKEWYLALESDKKTEVRQLLKDKCAEWVYAKTNEEEKAELHEFIRMADKEGLVEFLKKPYAKLSEEEKHAVDHTKDMCLAIWTHAKDRNRRHDKHEEYKQYFTWLSPEQMAEVKALRDEGKHE</sequence>
<name>A0A8R1ZC27_PRIPA</name>
<keyword evidence="1" id="KW-0175">Coiled coil</keyword>
<organism evidence="5 6">
    <name type="scientific">Pristionchus pacificus</name>
    <name type="common">Parasitic nematode worm</name>
    <dbReference type="NCBI Taxonomy" id="54126"/>
    <lineage>
        <taxon>Eukaryota</taxon>
        <taxon>Metazoa</taxon>
        <taxon>Ecdysozoa</taxon>
        <taxon>Nematoda</taxon>
        <taxon>Chromadorea</taxon>
        <taxon>Rhabditida</taxon>
        <taxon>Rhabditina</taxon>
        <taxon>Diplogasteromorpha</taxon>
        <taxon>Diplogasteroidea</taxon>
        <taxon>Neodiplogasteridae</taxon>
        <taxon>Pristionchus</taxon>
    </lineage>
</organism>
<evidence type="ECO:0000313" key="6">
    <source>
        <dbReference type="Proteomes" id="UP000005239"/>
    </source>
</evidence>
<feature type="compositionally biased region" description="Basic and acidic residues" evidence="2">
    <location>
        <begin position="284"/>
        <end position="295"/>
    </location>
</feature>
<keyword evidence="6" id="KW-1185">Reference proteome</keyword>
<feature type="domain" description="Polyprotein allergen nematode" evidence="4">
    <location>
        <begin position="157"/>
        <end position="276"/>
    </location>
</feature>
<evidence type="ECO:0000256" key="1">
    <source>
        <dbReference type="SAM" id="Coils"/>
    </source>
</evidence>
<evidence type="ECO:0000259" key="4">
    <source>
        <dbReference type="Pfam" id="PF16469"/>
    </source>
</evidence>
<reference evidence="6" key="1">
    <citation type="journal article" date="2008" name="Nat. Genet.">
        <title>The Pristionchus pacificus genome provides a unique perspective on nematode lifestyle and parasitism.</title>
        <authorList>
            <person name="Dieterich C."/>
            <person name="Clifton S.W."/>
            <person name="Schuster L.N."/>
            <person name="Chinwalla A."/>
            <person name="Delehaunty K."/>
            <person name="Dinkelacker I."/>
            <person name="Fulton L."/>
            <person name="Fulton R."/>
            <person name="Godfrey J."/>
            <person name="Minx P."/>
            <person name="Mitreva M."/>
            <person name="Roeseler W."/>
            <person name="Tian H."/>
            <person name="Witte H."/>
            <person name="Yang S.P."/>
            <person name="Wilson R.K."/>
            <person name="Sommer R.J."/>
        </authorList>
    </citation>
    <scope>NUCLEOTIDE SEQUENCE [LARGE SCALE GENOMIC DNA]</scope>
    <source>
        <strain evidence="6">PS312</strain>
    </source>
</reference>
<feature type="domain" description="Polyprotein allergen nematode" evidence="4">
    <location>
        <begin position="308"/>
        <end position="424"/>
    </location>
</feature>
<dbReference type="AlphaFoldDB" id="A0A8R1ZC27"/>
<feature type="coiled-coil region" evidence="1">
    <location>
        <begin position="104"/>
        <end position="131"/>
    </location>
</feature>
<feature type="domain" description="Polyprotein allergen nematode" evidence="4">
    <location>
        <begin position="32"/>
        <end position="144"/>
    </location>
</feature>
<keyword evidence="3" id="KW-0732">Signal</keyword>
<feature type="region of interest" description="Disordered" evidence="2">
    <location>
        <begin position="284"/>
        <end position="304"/>
    </location>
</feature>
<feature type="chain" id="PRO_5035824666" description="Polyprotein allergen nematode domain-containing protein" evidence="3">
    <location>
        <begin position="22"/>
        <end position="465"/>
    </location>
</feature>
<gene>
    <name evidence="5" type="primary">WBGene00304718</name>
</gene>